<evidence type="ECO:0000313" key="3">
    <source>
        <dbReference type="Proteomes" id="UP000198892"/>
    </source>
</evidence>
<dbReference type="InterPro" id="IPR058780">
    <property type="entry name" value="YhfM-like_dom"/>
</dbReference>
<proteinExistence type="predicted"/>
<dbReference type="AlphaFoldDB" id="A0A1I5LEJ3"/>
<feature type="domain" description="YhfM-like" evidence="1">
    <location>
        <begin position="24"/>
        <end position="69"/>
    </location>
</feature>
<dbReference type="EMBL" id="FOXD01000001">
    <property type="protein sequence ID" value="SFO95615.1"/>
    <property type="molecule type" value="Genomic_DNA"/>
</dbReference>
<organism evidence="2 3">
    <name type="scientific">Salibacterium halotolerans</name>
    <dbReference type="NCBI Taxonomy" id="1884432"/>
    <lineage>
        <taxon>Bacteria</taxon>
        <taxon>Bacillati</taxon>
        <taxon>Bacillota</taxon>
        <taxon>Bacilli</taxon>
        <taxon>Bacillales</taxon>
        <taxon>Bacillaceae</taxon>
    </lineage>
</organism>
<evidence type="ECO:0000313" key="2">
    <source>
        <dbReference type="EMBL" id="SFO95615.1"/>
    </source>
</evidence>
<dbReference type="Proteomes" id="UP000198892">
    <property type="component" value="Unassembled WGS sequence"/>
</dbReference>
<name>A0A1I5LEJ3_9BACI</name>
<evidence type="ECO:0000259" key="1">
    <source>
        <dbReference type="Pfam" id="PF26353"/>
    </source>
</evidence>
<keyword evidence="3" id="KW-1185">Reference proteome</keyword>
<reference evidence="3" key="1">
    <citation type="submission" date="2016-10" db="EMBL/GenBank/DDBJ databases">
        <authorList>
            <person name="Varghese N."/>
            <person name="Submissions S."/>
        </authorList>
    </citation>
    <scope>NUCLEOTIDE SEQUENCE [LARGE SCALE GENOMIC DNA]</scope>
    <source>
        <strain evidence="3">S7</strain>
    </source>
</reference>
<dbReference type="Pfam" id="PF26353">
    <property type="entry name" value="YhfM"/>
    <property type="match status" value="1"/>
</dbReference>
<gene>
    <name evidence="2" type="ORF">SAMN05518683_101212</name>
</gene>
<accession>A0A1I5LEJ3</accession>
<dbReference type="OrthoDB" id="2551817at2"/>
<protein>
    <recommendedName>
        <fullName evidence="1">YhfM-like domain-containing protein</fullName>
    </recommendedName>
</protein>
<sequence>MFSTNKVISFQKRGSCILPLIMKQIKSEEQFHLWLEEGPEQGAVMKVEETSTLYKLPKHPSAQLQELLKE</sequence>